<evidence type="ECO:0000313" key="3">
    <source>
        <dbReference type="Proteomes" id="UP001180973"/>
    </source>
</evidence>
<protein>
    <submittedName>
        <fullName evidence="2">Uncharacterized protein</fullName>
    </submittedName>
</protein>
<sequence>MAEQEVPAEPVDHGSAPDRSRAGAPRPLTPVGAPTPATADGAAGPSGSSTEPPPDDVRRQPDAPARGRVSVATAAAPGGSDAVPPTGPSAGTTYRAAGTGAPAATQVPGQRGTAGARASAAVPGMRRISADEAGAIRSRTGEARIYRAAPVNPEPPEPAQPPEYLDCLRCGGEGFVLPT</sequence>
<dbReference type="RefSeq" id="WP_311411358.1">
    <property type="nucleotide sequence ID" value="NZ_JAVRFL010000008.1"/>
</dbReference>
<feature type="region of interest" description="Disordered" evidence="1">
    <location>
        <begin position="1"/>
        <end position="120"/>
    </location>
</feature>
<feature type="compositionally biased region" description="Basic and acidic residues" evidence="1">
    <location>
        <begin position="10"/>
        <end position="21"/>
    </location>
</feature>
<dbReference type="Proteomes" id="UP001180973">
    <property type="component" value="Unassembled WGS sequence"/>
</dbReference>
<proteinExistence type="predicted"/>
<evidence type="ECO:0000313" key="2">
    <source>
        <dbReference type="EMBL" id="MDT0529188.1"/>
    </source>
</evidence>
<feature type="compositionally biased region" description="Low complexity" evidence="1">
    <location>
        <begin position="29"/>
        <end position="50"/>
    </location>
</feature>
<evidence type="ECO:0000256" key="1">
    <source>
        <dbReference type="SAM" id="MobiDB-lite"/>
    </source>
</evidence>
<comment type="caution">
    <text evidence="2">The sequence shown here is derived from an EMBL/GenBank/DDBJ whole genome shotgun (WGS) entry which is preliminary data.</text>
</comment>
<organism evidence="2 3">
    <name type="scientific">Micromonospora reichwaldensis</name>
    <dbReference type="NCBI Taxonomy" id="3075516"/>
    <lineage>
        <taxon>Bacteria</taxon>
        <taxon>Bacillati</taxon>
        <taxon>Actinomycetota</taxon>
        <taxon>Actinomycetes</taxon>
        <taxon>Micromonosporales</taxon>
        <taxon>Micromonosporaceae</taxon>
        <taxon>Micromonospora</taxon>
    </lineage>
</organism>
<accession>A0ABU2WTD3</accession>
<name>A0ABU2WTD3_9ACTN</name>
<reference evidence="2" key="1">
    <citation type="submission" date="2023-09" db="EMBL/GenBank/DDBJ databases">
        <title>30 novel species of actinomycetes from the DSMZ collection.</title>
        <authorList>
            <person name="Nouioui I."/>
        </authorList>
    </citation>
    <scope>NUCLEOTIDE SEQUENCE</scope>
    <source>
        <strain evidence="2">DSM 115977</strain>
    </source>
</reference>
<keyword evidence="3" id="KW-1185">Reference proteome</keyword>
<feature type="compositionally biased region" description="Low complexity" evidence="1">
    <location>
        <begin position="90"/>
        <end position="105"/>
    </location>
</feature>
<dbReference type="EMBL" id="JAVRFL010000008">
    <property type="protein sequence ID" value="MDT0529188.1"/>
    <property type="molecule type" value="Genomic_DNA"/>
</dbReference>
<gene>
    <name evidence="2" type="ORF">RM555_09310</name>
</gene>